<dbReference type="EMBL" id="MGDF01000110">
    <property type="protein sequence ID" value="OGL45089.1"/>
    <property type="molecule type" value="Genomic_DNA"/>
</dbReference>
<accession>A0A1F7RU52</accession>
<dbReference type="PANTHER" id="PTHR15004">
    <property type="entry name" value="GLUTAMYL-TRNA(GLN) AMIDOTRANSFERASE SUBUNIT C, MITOCHONDRIAL"/>
    <property type="match status" value="1"/>
</dbReference>
<keyword evidence="1" id="KW-0067">ATP-binding</keyword>
<comment type="caution">
    <text evidence="2">The sequence shown here is derived from an EMBL/GenBank/DDBJ whole genome shotgun (WGS) entry which is preliminary data.</text>
</comment>
<evidence type="ECO:0000256" key="1">
    <source>
        <dbReference type="HAMAP-Rule" id="MF_00122"/>
    </source>
</evidence>
<dbReference type="GO" id="GO:0016740">
    <property type="term" value="F:transferase activity"/>
    <property type="evidence" value="ECO:0007669"/>
    <property type="project" value="UniProtKB-KW"/>
</dbReference>
<comment type="catalytic activity">
    <reaction evidence="1">
        <text>L-aspartyl-tRNA(Asn) + L-glutamine + ATP + H2O = L-asparaginyl-tRNA(Asn) + L-glutamate + ADP + phosphate + 2 H(+)</text>
        <dbReference type="Rhea" id="RHEA:14513"/>
        <dbReference type="Rhea" id="RHEA-COMP:9674"/>
        <dbReference type="Rhea" id="RHEA-COMP:9677"/>
        <dbReference type="ChEBI" id="CHEBI:15377"/>
        <dbReference type="ChEBI" id="CHEBI:15378"/>
        <dbReference type="ChEBI" id="CHEBI:29985"/>
        <dbReference type="ChEBI" id="CHEBI:30616"/>
        <dbReference type="ChEBI" id="CHEBI:43474"/>
        <dbReference type="ChEBI" id="CHEBI:58359"/>
        <dbReference type="ChEBI" id="CHEBI:78515"/>
        <dbReference type="ChEBI" id="CHEBI:78516"/>
        <dbReference type="ChEBI" id="CHEBI:456216"/>
    </reaction>
</comment>
<dbReference type="GO" id="GO:0050566">
    <property type="term" value="F:asparaginyl-tRNA synthase (glutamine-hydrolyzing) activity"/>
    <property type="evidence" value="ECO:0007669"/>
    <property type="project" value="RHEA"/>
</dbReference>
<dbReference type="AlphaFoldDB" id="A0A1F7RU52"/>
<keyword evidence="1" id="KW-0436">Ligase</keyword>
<dbReference type="Proteomes" id="UP000178435">
    <property type="component" value="Unassembled WGS sequence"/>
</dbReference>
<dbReference type="GO" id="GO:0005524">
    <property type="term" value="F:ATP binding"/>
    <property type="evidence" value="ECO:0007669"/>
    <property type="project" value="UniProtKB-KW"/>
</dbReference>
<dbReference type="Gene3D" id="1.10.20.60">
    <property type="entry name" value="Glu-tRNAGln amidotransferase C subunit, N-terminal domain"/>
    <property type="match status" value="1"/>
</dbReference>
<dbReference type="EC" id="6.3.5.-" evidence="1"/>
<comment type="similarity">
    <text evidence="1">Belongs to the GatC family.</text>
</comment>
<comment type="function">
    <text evidence="1">Allows the formation of correctly charged Asn-tRNA(Asn) or Gln-tRNA(Gln) through the transamidation of misacylated Asp-tRNA(Asn) or Glu-tRNA(Gln) in organisms which lack either or both of asparaginyl-tRNA or glutaminyl-tRNA synthetases. The reaction takes place in the presence of glutamine and ATP through an activated phospho-Asp-tRNA(Asn) or phospho-Glu-tRNA(Gln).</text>
</comment>
<dbReference type="InterPro" id="IPR036113">
    <property type="entry name" value="Asp/Glu-ADT_sf_sub_c"/>
</dbReference>
<dbReference type="Pfam" id="PF02686">
    <property type="entry name" value="GatC"/>
    <property type="match status" value="1"/>
</dbReference>
<keyword evidence="1" id="KW-0547">Nucleotide-binding</keyword>
<dbReference type="PANTHER" id="PTHR15004:SF0">
    <property type="entry name" value="GLUTAMYL-TRNA(GLN) AMIDOTRANSFERASE SUBUNIT C, MITOCHONDRIAL"/>
    <property type="match status" value="1"/>
</dbReference>
<proteinExistence type="inferred from homology"/>
<dbReference type="GO" id="GO:0070681">
    <property type="term" value="P:glutaminyl-tRNAGln biosynthesis via transamidation"/>
    <property type="evidence" value="ECO:0007669"/>
    <property type="project" value="TreeGrafter"/>
</dbReference>
<dbReference type="SUPFAM" id="SSF141000">
    <property type="entry name" value="Glu-tRNAGln amidotransferase C subunit"/>
    <property type="match status" value="1"/>
</dbReference>
<dbReference type="InterPro" id="IPR003837">
    <property type="entry name" value="GatC"/>
</dbReference>
<dbReference type="GO" id="GO:0050567">
    <property type="term" value="F:glutaminyl-tRNA synthase (glutamine-hydrolyzing) activity"/>
    <property type="evidence" value="ECO:0007669"/>
    <property type="project" value="UniProtKB-UniRule"/>
</dbReference>
<keyword evidence="2" id="KW-0808">Transferase</keyword>
<protein>
    <recommendedName>
        <fullName evidence="1">Aspartyl/glutamyl-tRNA(Asn/Gln) amidotransferase subunit C</fullName>
        <shortName evidence="1">Asp/Glu-ADT subunit C</shortName>
        <ecNumber evidence="1">6.3.5.-</ecNumber>
    </recommendedName>
</protein>
<comment type="subunit">
    <text evidence="1">Heterotrimer of A, B and C subunits.</text>
</comment>
<gene>
    <name evidence="1" type="primary">gatC</name>
    <name evidence="2" type="ORF">A2149_03065</name>
</gene>
<dbReference type="GO" id="GO:0006450">
    <property type="term" value="P:regulation of translational fidelity"/>
    <property type="evidence" value="ECO:0007669"/>
    <property type="project" value="InterPro"/>
</dbReference>
<evidence type="ECO:0000313" key="3">
    <source>
        <dbReference type="Proteomes" id="UP000178435"/>
    </source>
</evidence>
<comment type="catalytic activity">
    <reaction evidence="1">
        <text>L-glutamyl-tRNA(Gln) + L-glutamine + ATP + H2O = L-glutaminyl-tRNA(Gln) + L-glutamate + ADP + phosphate + H(+)</text>
        <dbReference type="Rhea" id="RHEA:17521"/>
        <dbReference type="Rhea" id="RHEA-COMP:9681"/>
        <dbReference type="Rhea" id="RHEA-COMP:9684"/>
        <dbReference type="ChEBI" id="CHEBI:15377"/>
        <dbReference type="ChEBI" id="CHEBI:15378"/>
        <dbReference type="ChEBI" id="CHEBI:29985"/>
        <dbReference type="ChEBI" id="CHEBI:30616"/>
        <dbReference type="ChEBI" id="CHEBI:43474"/>
        <dbReference type="ChEBI" id="CHEBI:58359"/>
        <dbReference type="ChEBI" id="CHEBI:78520"/>
        <dbReference type="ChEBI" id="CHEBI:78521"/>
        <dbReference type="ChEBI" id="CHEBI:456216"/>
    </reaction>
</comment>
<dbReference type="GO" id="GO:0006412">
    <property type="term" value="P:translation"/>
    <property type="evidence" value="ECO:0007669"/>
    <property type="project" value="UniProtKB-UniRule"/>
</dbReference>
<sequence length="95" mass="10922">MEISKKEIEHIAKLARLEFTDKEFEKFTGQLSAILNYASKLNELNTENIEPTSHVINLKNCFKEDKVKESLPGEIALKNAPEQEKGFYKVPKIIE</sequence>
<dbReference type="HAMAP" id="MF_00122">
    <property type="entry name" value="GatC"/>
    <property type="match status" value="1"/>
</dbReference>
<evidence type="ECO:0000313" key="2">
    <source>
        <dbReference type="EMBL" id="OGL45089.1"/>
    </source>
</evidence>
<keyword evidence="1" id="KW-0648">Protein biosynthesis</keyword>
<name>A0A1F7RU52_9BACT</name>
<organism evidence="2 3">
    <name type="scientific">Candidatus Schekmanbacteria bacterium RBG_16_38_11</name>
    <dbReference type="NCBI Taxonomy" id="1817880"/>
    <lineage>
        <taxon>Bacteria</taxon>
        <taxon>Candidatus Schekmaniibacteriota</taxon>
    </lineage>
</organism>
<dbReference type="NCBIfam" id="TIGR00135">
    <property type="entry name" value="gatC"/>
    <property type="match status" value="1"/>
</dbReference>
<reference evidence="2 3" key="1">
    <citation type="journal article" date="2016" name="Nat. Commun.">
        <title>Thousands of microbial genomes shed light on interconnected biogeochemical processes in an aquifer system.</title>
        <authorList>
            <person name="Anantharaman K."/>
            <person name="Brown C.T."/>
            <person name="Hug L.A."/>
            <person name="Sharon I."/>
            <person name="Castelle C.J."/>
            <person name="Probst A.J."/>
            <person name="Thomas B.C."/>
            <person name="Singh A."/>
            <person name="Wilkins M.J."/>
            <person name="Karaoz U."/>
            <person name="Brodie E.L."/>
            <person name="Williams K.H."/>
            <person name="Hubbard S.S."/>
            <person name="Banfield J.F."/>
        </authorList>
    </citation>
    <scope>NUCLEOTIDE SEQUENCE [LARGE SCALE GENOMIC DNA]</scope>
</reference>